<proteinExistence type="predicted"/>
<dbReference type="Proteomes" id="UP000789920">
    <property type="component" value="Unassembled WGS sequence"/>
</dbReference>
<organism evidence="1 2">
    <name type="scientific">Racocetra persica</name>
    <dbReference type="NCBI Taxonomy" id="160502"/>
    <lineage>
        <taxon>Eukaryota</taxon>
        <taxon>Fungi</taxon>
        <taxon>Fungi incertae sedis</taxon>
        <taxon>Mucoromycota</taxon>
        <taxon>Glomeromycotina</taxon>
        <taxon>Glomeromycetes</taxon>
        <taxon>Diversisporales</taxon>
        <taxon>Gigasporaceae</taxon>
        <taxon>Racocetra</taxon>
    </lineage>
</organism>
<dbReference type="EMBL" id="CAJVQC010038500">
    <property type="protein sequence ID" value="CAG8766339.1"/>
    <property type="molecule type" value="Genomic_DNA"/>
</dbReference>
<feature type="non-terminal residue" evidence="1">
    <location>
        <position position="47"/>
    </location>
</feature>
<gene>
    <name evidence="1" type="ORF">RPERSI_LOCUS15841</name>
</gene>
<sequence length="47" mass="5841">QCKNGHKWFATLSYDRNKKTWYLKYRQHTTYKRLTLDDAKKLAYTKK</sequence>
<evidence type="ECO:0000313" key="1">
    <source>
        <dbReference type="EMBL" id="CAG8766339.1"/>
    </source>
</evidence>
<accession>A0ACA9QVV1</accession>
<keyword evidence="2" id="KW-1185">Reference proteome</keyword>
<reference evidence="1" key="1">
    <citation type="submission" date="2021-06" db="EMBL/GenBank/DDBJ databases">
        <authorList>
            <person name="Kallberg Y."/>
            <person name="Tangrot J."/>
            <person name="Rosling A."/>
        </authorList>
    </citation>
    <scope>NUCLEOTIDE SEQUENCE</scope>
    <source>
        <strain evidence="1">MA461A</strain>
    </source>
</reference>
<evidence type="ECO:0000313" key="2">
    <source>
        <dbReference type="Proteomes" id="UP000789920"/>
    </source>
</evidence>
<name>A0ACA9QVV1_9GLOM</name>
<protein>
    <submittedName>
        <fullName evidence="1">33999_t:CDS:1</fullName>
    </submittedName>
</protein>
<feature type="non-terminal residue" evidence="1">
    <location>
        <position position="1"/>
    </location>
</feature>
<comment type="caution">
    <text evidence="1">The sequence shown here is derived from an EMBL/GenBank/DDBJ whole genome shotgun (WGS) entry which is preliminary data.</text>
</comment>